<dbReference type="EMBL" id="JOKZ01000701">
    <property type="protein sequence ID" value="KKO96882.1"/>
    <property type="molecule type" value="Genomic_DNA"/>
</dbReference>
<protein>
    <recommendedName>
        <fullName evidence="3">P-loop containing nucleoside triphosphate hydrolase protein</fullName>
    </recommendedName>
</protein>
<dbReference type="PANTHER" id="PTHR48312">
    <property type="match status" value="1"/>
</dbReference>
<sequence>MTVVTMPAIADQYEKPLILVAHPRSRSTAFERVFIQHQAHVDVLHEPFGDPYWLGSERQLGRYEELRSLSGYSESTYKNTTERISRCLKTSQSKGKRLFIKEMAFFMFPAQGKPAVLSSSFGPLPSEPRNPTLLPRSELAKFQFTFLIRHPYLSVPSYYRLSQPGEKEASCVKQVTTSDLGYSELRQLFDYLREEGLIGQSSVTKPNDNGNLKENGNGFHKSHDDICVIDSEELLDNPSKVMSAYCQKFGIPYKESLLSWDNAKDQKRAAAVIDRWNFPVTFHKDVLQSTGLSSHKRLEDGEKMYQKWVDEFGIEGANEIREAANSQMDDYEYLKQFVQTKHYGV</sequence>
<dbReference type="AlphaFoldDB" id="A0A0F9X7T9"/>
<dbReference type="OMA" id="WSGPRNL"/>
<evidence type="ECO:0008006" key="3">
    <source>
        <dbReference type="Google" id="ProtNLM"/>
    </source>
</evidence>
<proteinExistence type="predicted"/>
<dbReference type="InterPro" id="IPR027417">
    <property type="entry name" value="P-loop_NTPase"/>
</dbReference>
<name>A0A0F9X7T9_TRIHA</name>
<dbReference type="SUPFAM" id="SSF52540">
    <property type="entry name" value="P-loop containing nucleoside triphosphate hydrolases"/>
    <property type="match status" value="1"/>
</dbReference>
<evidence type="ECO:0000313" key="2">
    <source>
        <dbReference type="Proteomes" id="UP000034112"/>
    </source>
</evidence>
<dbReference type="PANTHER" id="PTHR48312:SF1">
    <property type="entry name" value="SULFOTRANSFERASE"/>
    <property type="match status" value="1"/>
</dbReference>
<comment type="caution">
    <text evidence="1">The sequence shown here is derived from an EMBL/GenBank/DDBJ whole genome shotgun (WGS) entry which is preliminary data.</text>
</comment>
<gene>
    <name evidence="1" type="ORF">THAR02_11013</name>
</gene>
<reference evidence="2" key="1">
    <citation type="journal article" date="2015" name="Genome Announc.">
        <title>Draft whole-genome sequence of the biocontrol agent Trichoderma harzianum T6776.</title>
        <authorList>
            <person name="Baroncelli R."/>
            <person name="Piaggeschi G."/>
            <person name="Fiorini L."/>
            <person name="Bertolini E."/>
            <person name="Zapparata A."/>
            <person name="Pe M.E."/>
            <person name="Sarrocco S."/>
            <person name="Vannacci G."/>
        </authorList>
    </citation>
    <scope>NUCLEOTIDE SEQUENCE [LARGE SCALE GENOMIC DNA]</scope>
    <source>
        <strain evidence="2">T6776</strain>
    </source>
</reference>
<dbReference type="OrthoDB" id="2405944at2759"/>
<dbReference type="Gene3D" id="3.40.50.300">
    <property type="entry name" value="P-loop containing nucleotide triphosphate hydrolases"/>
    <property type="match status" value="1"/>
</dbReference>
<dbReference type="Proteomes" id="UP000034112">
    <property type="component" value="Unassembled WGS sequence"/>
</dbReference>
<evidence type="ECO:0000313" key="1">
    <source>
        <dbReference type="EMBL" id="KKO96882.1"/>
    </source>
</evidence>
<organism evidence="1 2">
    <name type="scientific">Trichoderma harzianum</name>
    <name type="common">Hypocrea lixii</name>
    <dbReference type="NCBI Taxonomy" id="5544"/>
    <lineage>
        <taxon>Eukaryota</taxon>
        <taxon>Fungi</taxon>
        <taxon>Dikarya</taxon>
        <taxon>Ascomycota</taxon>
        <taxon>Pezizomycotina</taxon>
        <taxon>Sordariomycetes</taxon>
        <taxon>Hypocreomycetidae</taxon>
        <taxon>Hypocreales</taxon>
        <taxon>Hypocreaceae</taxon>
        <taxon>Trichoderma</taxon>
    </lineage>
</organism>
<accession>A0A0F9X7T9</accession>